<dbReference type="Proteomes" id="UP000602395">
    <property type="component" value="Unassembled WGS sequence"/>
</dbReference>
<dbReference type="InterPro" id="IPR001525">
    <property type="entry name" value="C5_MeTfrase"/>
</dbReference>
<gene>
    <name evidence="8" type="ORF">IDF66_13385</name>
</gene>
<dbReference type="PROSITE" id="PS51679">
    <property type="entry name" value="SAM_MT_C5"/>
    <property type="match status" value="1"/>
</dbReference>
<keyword evidence="5" id="KW-0680">Restriction system</keyword>
<keyword evidence="9" id="KW-1185">Reference proteome</keyword>
<dbReference type="GO" id="GO:0032259">
    <property type="term" value="P:methylation"/>
    <property type="evidence" value="ECO:0007669"/>
    <property type="project" value="UniProtKB-KW"/>
</dbReference>
<dbReference type="PANTHER" id="PTHR10629:SF52">
    <property type="entry name" value="DNA (CYTOSINE-5)-METHYLTRANSFERASE 1"/>
    <property type="match status" value="1"/>
</dbReference>
<reference evidence="8 9" key="1">
    <citation type="submission" date="2020-09" db="EMBL/GenBank/DDBJ databases">
        <title>Novel species in genus Gordonia.</title>
        <authorList>
            <person name="Zhang G."/>
        </authorList>
    </citation>
    <scope>NUCLEOTIDE SEQUENCE [LARGE SCALE GENOMIC DNA]</scope>
    <source>
        <strain evidence="8 9">ON-33</strain>
    </source>
</reference>
<dbReference type="GO" id="GO:0008168">
    <property type="term" value="F:methyltransferase activity"/>
    <property type="evidence" value="ECO:0007669"/>
    <property type="project" value="UniProtKB-KW"/>
</dbReference>
<feature type="active site" evidence="6">
    <location>
        <position position="80"/>
    </location>
</feature>
<comment type="similarity">
    <text evidence="6">Belongs to the class I-like SAM-binding methyltransferase superfamily. C5-methyltransferase family.</text>
</comment>
<dbReference type="PRINTS" id="PR00105">
    <property type="entry name" value="C5METTRFRASE"/>
</dbReference>
<organism evidence="8 9">
    <name type="scientific">Gordonia hankookensis</name>
    <dbReference type="NCBI Taxonomy" id="589403"/>
    <lineage>
        <taxon>Bacteria</taxon>
        <taxon>Bacillati</taxon>
        <taxon>Actinomycetota</taxon>
        <taxon>Actinomycetes</taxon>
        <taxon>Mycobacteriales</taxon>
        <taxon>Gordoniaceae</taxon>
        <taxon>Gordonia</taxon>
    </lineage>
</organism>
<protein>
    <recommendedName>
        <fullName evidence="1">DNA (cytosine-5-)-methyltransferase</fullName>
        <ecNumber evidence="1">2.1.1.37</ecNumber>
    </recommendedName>
</protein>
<evidence type="ECO:0000313" key="8">
    <source>
        <dbReference type="EMBL" id="MBD1320574.1"/>
    </source>
</evidence>
<name>A0ABR7WCQ3_9ACTN</name>
<dbReference type="RefSeq" id="WP_190267197.1">
    <property type="nucleotide sequence ID" value="NZ_BAABAD010000004.1"/>
</dbReference>
<evidence type="ECO:0000313" key="9">
    <source>
        <dbReference type="Proteomes" id="UP000602395"/>
    </source>
</evidence>
<keyword evidence="4 6" id="KW-0949">S-adenosyl-L-methionine</keyword>
<dbReference type="Pfam" id="PF00145">
    <property type="entry name" value="DNA_methylase"/>
    <property type="match status" value="3"/>
</dbReference>
<dbReference type="Gene3D" id="3.90.120.10">
    <property type="entry name" value="DNA Methylase, subunit A, domain 2"/>
    <property type="match status" value="1"/>
</dbReference>
<evidence type="ECO:0000256" key="7">
    <source>
        <dbReference type="SAM" id="MobiDB-lite"/>
    </source>
</evidence>
<dbReference type="EC" id="2.1.1.37" evidence="1"/>
<proteinExistence type="inferred from homology"/>
<keyword evidence="3 6" id="KW-0808">Transferase</keyword>
<dbReference type="InterPro" id="IPR050390">
    <property type="entry name" value="C5-Methyltransferase"/>
</dbReference>
<dbReference type="EMBL" id="JACWMS010000002">
    <property type="protein sequence ID" value="MBD1320574.1"/>
    <property type="molecule type" value="Genomic_DNA"/>
</dbReference>
<evidence type="ECO:0000256" key="6">
    <source>
        <dbReference type="PROSITE-ProRule" id="PRU01016"/>
    </source>
</evidence>
<feature type="region of interest" description="Disordered" evidence="7">
    <location>
        <begin position="245"/>
        <end position="265"/>
    </location>
</feature>
<evidence type="ECO:0000256" key="4">
    <source>
        <dbReference type="ARBA" id="ARBA00022691"/>
    </source>
</evidence>
<evidence type="ECO:0000256" key="5">
    <source>
        <dbReference type="ARBA" id="ARBA00022747"/>
    </source>
</evidence>
<dbReference type="Gene3D" id="3.40.50.150">
    <property type="entry name" value="Vaccinia Virus protein VP39"/>
    <property type="match status" value="1"/>
</dbReference>
<accession>A0ABR7WCQ3</accession>
<comment type="caution">
    <text evidence="8">The sequence shown here is derived from an EMBL/GenBank/DDBJ whole genome shotgun (WGS) entry which is preliminary data.</text>
</comment>
<sequence>MVLGSGDSEGKPRIVDLFAGPGGLDVGAAWLGIPSEGIELDDNACATRDAAGLETRQGDVREFGPEDFPDATVLTGGPPCQTFTVAGSGSGRRALDDVVTLVDRMANGEDAADSLSVFEDERTSLVLEPMRWILEALRQDSPYEAIVLEQVPQVLPVWAAYHKVLERFGYGVDHGIVRTEEFGVPQTRRRAVLIARLDDEELTIPAPTHHAFRRGQPQQSTRKLEPWVSMADALDRTVPFTVISNYGSGGDPRKRGRRQSDEPAATVTGKIMRNRLELANNDFGRFTLQEAGRLQTFPRDYPWAGADIAQQIGNAIPPRLSVHVLAAALNLLIDLEELDRSVCAPWESSREGGVVIPITDPSAELLELVN</sequence>
<dbReference type="InterPro" id="IPR029063">
    <property type="entry name" value="SAM-dependent_MTases_sf"/>
</dbReference>
<dbReference type="PANTHER" id="PTHR10629">
    <property type="entry name" value="CYTOSINE-SPECIFIC METHYLTRANSFERASE"/>
    <property type="match status" value="1"/>
</dbReference>
<dbReference type="SUPFAM" id="SSF53335">
    <property type="entry name" value="S-adenosyl-L-methionine-dependent methyltransferases"/>
    <property type="match status" value="1"/>
</dbReference>
<evidence type="ECO:0000256" key="1">
    <source>
        <dbReference type="ARBA" id="ARBA00011975"/>
    </source>
</evidence>
<evidence type="ECO:0000256" key="2">
    <source>
        <dbReference type="ARBA" id="ARBA00022603"/>
    </source>
</evidence>
<keyword evidence="2 6" id="KW-0489">Methyltransferase</keyword>
<evidence type="ECO:0000256" key="3">
    <source>
        <dbReference type="ARBA" id="ARBA00022679"/>
    </source>
</evidence>